<keyword evidence="1" id="KW-0807">Transducer</keyword>
<dbReference type="OrthoDB" id="9765776at2"/>
<dbReference type="PRINTS" id="PR00260">
    <property type="entry name" value="CHEMTRNSDUCR"/>
</dbReference>
<dbReference type="Pfam" id="PF08447">
    <property type="entry name" value="PAS_3"/>
    <property type="match status" value="2"/>
</dbReference>
<dbReference type="CDD" id="cd00130">
    <property type="entry name" value="PAS"/>
    <property type="match status" value="4"/>
</dbReference>
<dbReference type="SMART" id="SM00091">
    <property type="entry name" value="PAS"/>
    <property type="match status" value="4"/>
</dbReference>
<proteinExistence type="predicted"/>
<dbReference type="SUPFAM" id="SSF55785">
    <property type="entry name" value="PYP-like sensor domain (PAS domain)"/>
    <property type="match status" value="4"/>
</dbReference>
<dbReference type="InterPro" id="IPR001610">
    <property type="entry name" value="PAC"/>
</dbReference>
<dbReference type="SMART" id="SM00086">
    <property type="entry name" value="PAC"/>
    <property type="match status" value="5"/>
</dbReference>
<dbReference type="Pfam" id="PF08448">
    <property type="entry name" value="PAS_4"/>
    <property type="match status" value="1"/>
</dbReference>
<sequence>MIFNLSSARALLNALDRSQAVIEFKPDGTIIRANNNFLALMGYELSEIKGKHHSIFAEPGFAQTGEYKKFWHDLAEGKHQVAQYKRIGKGGKEVWIEASYNPLIGIFGKPYKIVKYATDVTERTLKNAQYEGQIKAIGKSQAVIHFDMNGNILMANQNFLDAMGYTLAEIQGRHHSIFVEKGHEESPEYRAFWDKLKRGEFDAGQYKRIGKNGKEVWIEATYNPIFDDSGKPFMIVKYATDITNRKLKDAERDGQIEAISKSQAVIHFDMDGKILTANRNFLDVMGYELAEIEGQHHRIFVKPGDANAPDYKAFWQNLRNGKFQTGEFERLSKTGDSVWIQASYNPILDPDGKPYKVVKYASDITKEVRQRQKFNILSLVADGTDNSVIITDADGHIEYTNPGFTKLSGYTADEVVGRKPGHFLQGPETSQETVSRIRDYLRREEPFYEEILNYAKNGTPYWISLSINPIRNRSGEVERYVSVQANVTNTKQKSLAFDMKLNAIGQANAIAEWDLNGRFLDANTLLKDLSKGAFDQGLTVVLGKEDRQGLKSGQPLRREIEWKTDTGSLWFDAVFSVLNDYEGHPERIMMCGVNVSDRRTAVEESSSALTEVVETGNQITAIGETIDQIANQTNLLALNATIEAARAGAAGAGFSVVANEVKSLASQTSEAAGDIGGLVAENNRKLDLLTSYLTKLNRKEEAA</sequence>
<accession>A0A562TIZ6</accession>
<feature type="domain" description="PAC" evidence="4">
    <location>
        <begin position="445"/>
        <end position="499"/>
    </location>
</feature>
<organism evidence="5 6">
    <name type="scientific">Roseibium hamelinense</name>
    <dbReference type="NCBI Taxonomy" id="150831"/>
    <lineage>
        <taxon>Bacteria</taxon>
        <taxon>Pseudomonadati</taxon>
        <taxon>Pseudomonadota</taxon>
        <taxon>Alphaproteobacteria</taxon>
        <taxon>Hyphomicrobiales</taxon>
        <taxon>Stappiaceae</taxon>
        <taxon>Roseibium</taxon>
    </lineage>
</organism>
<reference evidence="5 6" key="1">
    <citation type="submission" date="2019-07" db="EMBL/GenBank/DDBJ databases">
        <title>Genomic Encyclopedia of Archaeal and Bacterial Type Strains, Phase II (KMG-II): from individual species to whole genera.</title>
        <authorList>
            <person name="Goeker M."/>
        </authorList>
    </citation>
    <scope>NUCLEOTIDE SEQUENCE [LARGE SCALE GENOMIC DNA]</scope>
    <source>
        <strain evidence="5 6">ATCC BAA-252</strain>
    </source>
</reference>
<feature type="domain" description="Methyl-accepting transducer" evidence="2">
    <location>
        <begin position="599"/>
        <end position="703"/>
    </location>
</feature>
<dbReference type="GO" id="GO:0004888">
    <property type="term" value="F:transmembrane signaling receptor activity"/>
    <property type="evidence" value="ECO:0007669"/>
    <property type="project" value="InterPro"/>
</dbReference>
<keyword evidence="6" id="KW-1185">Reference proteome</keyword>
<dbReference type="GO" id="GO:0006935">
    <property type="term" value="P:chemotaxis"/>
    <property type="evidence" value="ECO:0007669"/>
    <property type="project" value="InterPro"/>
</dbReference>
<dbReference type="InterPro" id="IPR000014">
    <property type="entry name" value="PAS"/>
</dbReference>
<dbReference type="Proteomes" id="UP000320593">
    <property type="component" value="Unassembled WGS sequence"/>
</dbReference>
<feature type="domain" description="PAS" evidence="3">
    <location>
        <begin position="256"/>
        <end position="305"/>
    </location>
</feature>
<comment type="caution">
    <text evidence="5">The sequence shown here is derived from an EMBL/GenBank/DDBJ whole genome shotgun (WGS) entry which is preliminary data.</text>
</comment>
<feature type="domain" description="PAS" evidence="3">
    <location>
        <begin position="143"/>
        <end position="186"/>
    </location>
</feature>
<dbReference type="InterPro" id="IPR004089">
    <property type="entry name" value="MCPsignal_dom"/>
</dbReference>
<dbReference type="InterPro" id="IPR000700">
    <property type="entry name" value="PAS-assoc_C"/>
</dbReference>
<dbReference type="RefSeq" id="WP_145340795.1">
    <property type="nucleotide sequence ID" value="NZ_SMLY01000038.1"/>
</dbReference>
<dbReference type="EMBL" id="VLLF01000001">
    <property type="protein sequence ID" value="TWI93324.1"/>
    <property type="molecule type" value="Genomic_DNA"/>
</dbReference>
<dbReference type="Gene3D" id="3.30.450.20">
    <property type="entry name" value="PAS domain"/>
    <property type="match status" value="4"/>
</dbReference>
<dbReference type="Pfam" id="PF13426">
    <property type="entry name" value="PAS_9"/>
    <property type="match status" value="1"/>
</dbReference>
<dbReference type="InterPro" id="IPR004090">
    <property type="entry name" value="Chemotax_Me-accpt_rcpt"/>
</dbReference>
<dbReference type="PANTHER" id="PTHR24422">
    <property type="entry name" value="CHEMOTAXIS PROTEIN METHYLTRANSFERASE"/>
    <property type="match status" value="1"/>
</dbReference>
<dbReference type="InterPro" id="IPR035965">
    <property type="entry name" value="PAS-like_dom_sf"/>
</dbReference>
<evidence type="ECO:0000313" key="6">
    <source>
        <dbReference type="Proteomes" id="UP000320593"/>
    </source>
</evidence>
<evidence type="ECO:0000259" key="2">
    <source>
        <dbReference type="PROSITE" id="PS50111"/>
    </source>
</evidence>
<dbReference type="PROSITE" id="PS50113">
    <property type="entry name" value="PAC"/>
    <property type="match status" value="3"/>
</dbReference>
<dbReference type="SUPFAM" id="SSF58104">
    <property type="entry name" value="Methyl-accepting chemotaxis protein (MCP) signaling domain"/>
    <property type="match status" value="1"/>
</dbReference>
<evidence type="ECO:0000313" key="5">
    <source>
        <dbReference type="EMBL" id="TWI93324.1"/>
    </source>
</evidence>
<feature type="domain" description="PAS" evidence="3">
    <location>
        <begin position="373"/>
        <end position="444"/>
    </location>
</feature>
<dbReference type="NCBIfam" id="TIGR00229">
    <property type="entry name" value="sensory_box"/>
    <property type="match status" value="4"/>
</dbReference>
<evidence type="ECO:0000256" key="1">
    <source>
        <dbReference type="PROSITE-ProRule" id="PRU00284"/>
    </source>
</evidence>
<gene>
    <name evidence="5" type="ORF">JM93_00880</name>
</gene>
<dbReference type="InterPro" id="IPR013656">
    <property type="entry name" value="PAS_4"/>
</dbReference>
<evidence type="ECO:0000259" key="4">
    <source>
        <dbReference type="PROSITE" id="PS50113"/>
    </source>
</evidence>
<dbReference type="Gene3D" id="1.10.287.950">
    <property type="entry name" value="Methyl-accepting chemotaxis protein"/>
    <property type="match status" value="1"/>
</dbReference>
<dbReference type="PANTHER" id="PTHR24422:SF10">
    <property type="entry name" value="CHEMOTAXIS PROTEIN METHYLTRANSFERASE 2"/>
    <property type="match status" value="1"/>
</dbReference>
<dbReference type="Pfam" id="PF00015">
    <property type="entry name" value="MCPsignal"/>
    <property type="match status" value="1"/>
</dbReference>
<dbReference type="GO" id="GO:0007165">
    <property type="term" value="P:signal transduction"/>
    <property type="evidence" value="ECO:0007669"/>
    <property type="project" value="UniProtKB-KW"/>
</dbReference>
<dbReference type="AlphaFoldDB" id="A0A562TIZ6"/>
<dbReference type="PROSITE" id="PS50111">
    <property type="entry name" value="CHEMOTAXIS_TRANSDUC_2"/>
    <property type="match status" value="1"/>
</dbReference>
<protein>
    <submittedName>
        <fullName evidence="5">Methyl-accepting chemotaxis protein</fullName>
    </submittedName>
</protein>
<dbReference type="InterPro" id="IPR050903">
    <property type="entry name" value="Bact_Chemotaxis_MeTrfase"/>
</dbReference>
<dbReference type="PROSITE" id="PS50112">
    <property type="entry name" value="PAS"/>
    <property type="match status" value="3"/>
</dbReference>
<feature type="domain" description="PAC" evidence="4">
    <location>
        <begin position="324"/>
        <end position="376"/>
    </location>
</feature>
<feature type="domain" description="PAC" evidence="4">
    <location>
        <begin position="202"/>
        <end position="254"/>
    </location>
</feature>
<dbReference type="InterPro" id="IPR013655">
    <property type="entry name" value="PAS_fold_3"/>
</dbReference>
<name>A0A562TIZ6_9HYPH</name>
<dbReference type="GO" id="GO:0016020">
    <property type="term" value="C:membrane"/>
    <property type="evidence" value="ECO:0007669"/>
    <property type="project" value="InterPro"/>
</dbReference>
<evidence type="ECO:0000259" key="3">
    <source>
        <dbReference type="PROSITE" id="PS50112"/>
    </source>
</evidence>